<evidence type="ECO:0000256" key="2">
    <source>
        <dbReference type="ARBA" id="ARBA00022603"/>
    </source>
</evidence>
<sequence length="328" mass="32998">MSPGRRPSPGGRGRQGGGRAGSGQGRPSAAAAGSGRGRPAAAGRPRPAGGHGGRPPAPRTGTSPLPEGTSPVPGGKRGLGGEQVEGRHAVRELLLVGRRRCRDVWLVDDADPAPIVGDILELAAEARVTVRRVSRGQLDAEARSEAPQGVLAHADPLPEAELDRLCTTAGAGGTNPFLVCVDGITDPQNLGALLRTAECAGATGVVLPRHRSAHVTPTVAKAAAGAVEHLAMAVVSGLPAALARASDQGVWVVGLDADGDTSLFDLGLATEPVALVLGAEGKGLGRLSRARCDVVASIPLRGALPSLNVAAAGALACFEVARRRLPTA</sequence>
<dbReference type="InterPro" id="IPR029028">
    <property type="entry name" value="Alpha/beta_knot_MTases"/>
</dbReference>
<gene>
    <name evidence="6" type="ORF">AVDCRST_MAG20-2539</name>
</gene>
<dbReference type="CDD" id="cd18103">
    <property type="entry name" value="SpoU-like_RlmB"/>
    <property type="match status" value="1"/>
</dbReference>
<dbReference type="PANTHER" id="PTHR46429">
    <property type="entry name" value="23S RRNA (GUANOSINE-2'-O-)-METHYLTRANSFERASE RLMB"/>
    <property type="match status" value="1"/>
</dbReference>
<feature type="region of interest" description="Disordered" evidence="4">
    <location>
        <begin position="1"/>
        <end position="84"/>
    </location>
</feature>
<feature type="compositionally biased region" description="Gly residues" evidence="4">
    <location>
        <begin position="10"/>
        <end position="24"/>
    </location>
</feature>
<keyword evidence="2 6" id="KW-0489">Methyltransferase</keyword>
<name>A0A6J4IN79_9ACTN</name>
<proteinExistence type="inferred from homology"/>
<dbReference type="Gene3D" id="3.40.1280.10">
    <property type="match status" value="1"/>
</dbReference>
<dbReference type="SMART" id="SM00967">
    <property type="entry name" value="SpoU_sub_bind"/>
    <property type="match status" value="1"/>
</dbReference>
<dbReference type="AlphaFoldDB" id="A0A6J4IN79"/>
<evidence type="ECO:0000313" key="6">
    <source>
        <dbReference type="EMBL" id="CAA9254812.1"/>
    </source>
</evidence>
<evidence type="ECO:0000256" key="4">
    <source>
        <dbReference type="SAM" id="MobiDB-lite"/>
    </source>
</evidence>
<dbReference type="GO" id="GO:0006396">
    <property type="term" value="P:RNA processing"/>
    <property type="evidence" value="ECO:0007669"/>
    <property type="project" value="InterPro"/>
</dbReference>
<keyword evidence="3 6" id="KW-0808">Transferase</keyword>
<dbReference type="Pfam" id="PF08032">
    <property type="entry name" value="SpoU_sub_bind"/>
    <property type="match status" value="1"/>
</dbReference>
<dbReference type="Pfam" id="PF00588">
    <property type="entry name" value="SpoU_methylase"/>
    <property type="match status" value="1"/>
</dbReference>
<reference evidence="6" key="1">
    <citation type="submission" date="2020-02" db="EMBL/GenBank/DDBJ databases">
        <authorList>
            <person name="Meier V. D."/>
        </authorList>
    </citation>
    <scope>NUCLEOTIDE SEQUENCE</scope>
    <source>
        <strain evidence="6">AVDCRST_MAG20</strain>
    </source>
</reference>
<dbReference type="EC" id="2.1.1.185" evidence="6"/>
<dbReference type="SUPFAM" id="SSF75217">
    <property type="entry name" value="alpha/beta knot"/>
    <property type="match status" value="1"/>
</dbReference>
<dbReference type="InterPro" id="IPR004441">
    <property type="entry name" value="rRNA_MeTrfase_TrmH"/>
</dbReference>
<dbReference type="EMBL" id="CADCSY010000110">
    <property type="protein sequence ID" value="CAA9254812.1"/>
    <property type="molecule type" value="Genomic_DNA"/>
</dbReference>
<comment type="similarity">
    <text evidence="1">Belongs to the class IV-like SAM-binding methyltransferase superfamily. RNA methyltransferase TrmH family.</text>
</comment>
<evidence type="ECO:0000256" key="3">
    <source>
        <dbReference type="ARBA" id="ARBA00022679"/>
    </source>
</evidence>
<dbReference type="Gene3D" id="3.30.1330.30">
    <property type="match status" value="1"/>
</dbReference>
<feature type="compositionally biased region" description="Low complexity" evidence="4">
    <location>
        <begin position="25"/>
        <end position="48"/>
    </location>
</feature>
<dbReference type="GO" id="GO:0005829">
    <property type="term" value="C:cytosol"/>
    <property type="evidence" value="ECO:0007669"/>
    <property type="project" value="TreeGrafter"/>
</dbReference>
<feature type="domain" description="RNA 2-O ribose methyltransferase substrate binding" evidence="5">
    <location>
        <begin position="83"/>
        <end position="160"/>
    </location>
</feature>
<dbReference type="GO" id="GO:0032259">
    <property type="term" value="P:methylation"/>
    <property type="evidence" value="ECO:0007669"/>
    <property type="project" value="UniProtKB-KW"/>
</dbReference>
<protein>
    <submittedName>
        <fullName evidence="6">23S rRNA (Guanosine(2251)-2'-O)-methyltransferase</fullName>
        <ecNumber evidence="6">2.1.1.185</ecNumber>
    </submittedName>
</protein>
<dbReference type="InterPro" id="IPR029064">
    <property type="entry name" value="Ribosomal_eL30-like_sf"/>
</dbReference>
<accession>A0A6J4IN79</accession>
<dbReference type="InterPro" id="IPR013123">
    <property type="entry name" value="SpoU_subst-bd"/>
</dbReference>
<dbReference type="SUPFAM" id="SSF55315">
    <property type="entry name" value="L30e-like"/>
    <property type="match status" value="1"/>
</dbReference>
<dbReference type="InterPro" id="IPR001537">
    <property type="entry name" value="SpoU_MeTrfase"/>
</dbReference>
<dbReference type="GO" id="GO:0008173">
    <property type="term" value="F:RNA methyltransferase activity"/>
    <property type="evidence" value="ECO:0007669"/>
    <property type="project" value="InterPro"/>
</dbReference>
<evidence type="ECO:0000259" key="5">
    <source>
        <dbReference type="SMART" id="SM00967"/>
    </source>
</evidence>
<dbReference type="InterPro" id="IPR029026">
    <property type="entry name" value="tRNA_m1G_MTases_N"/>
</dbReference>
<dbReference type="NCBIfam" id="TIGR00186">
    <property type="entry name" value="rRNA_methyl_3"/>
    <property type="match status" value="1"/>
</dbReference>
<dbReference type="PANTHER" id="PTHR46429:SF1">
    <property type="entry name" value="23S RRNA (GUANOSINE-2'-O-)-METHYLTRANSFERASE RLMB"/>
    <property type="match status" value="1"/>
</dbReference>
<dbReference type="GO" id="GO:0003723">
    <property type="term" value="F:RNA binding"/>
    <property type="evidence" value="ECO:0007669"/>
    <property type="project" value="InterPro"/>
</dbReference>
<organism evidence="6">
    <name type="scientific">uncultured Acidimicrobiales bacterium</name>
    <dbReference type="NCBI Taxonomy" id="310071"/>
    <lineage>
        <taxon>Bacteria</taxon>
        <taxon>Bacillati</taxon>
        <taxon>Actinomycetota</taxon>
        <taxon>Acidimicrobiia</taxon>
        <taxon>Acidimicrobiales</taxon>
        <taxon>environmental samples</taxon>
    </lineage>
</organism>
<evidence type="ECO:0000256" key="1">
    <source>
        <dbReference type="ARBA" id="ARBA00007228"/>
    </source>
</evidence>